<feature type="domain" description="Calx-beta" evidence="10">
    <location>
        <begin position="1766"/>
        <end position="1865"/>
    </location>
</feature>
<feature type="chain" id="PRO_5034051835" evidence="9">
    <location>
        <begin position="29"/>
        <end position="2140"/>
    </location>
</feature>
<evidence type="ECO:0000259" key="10">
    <source>
        <dbReference type="SMART" id="SM00237"/>
    </source>
</evidence>
<name>A0A8D2BD43_SCIVU</name>
<protein>
    <submittedName>
        <fullName evidence="11">FRAS1 related extracellular matrix 3</fullName>
    </submittedName>
</protein>
<dbReference type="InterPro" id="IPR051561">
    <property type="entry name" value="FRAS1_ECM"/>
</dbReference>
<feature type="repeat" description="CSPG" evidence="8">
    <location>
        <begin position="546"/>
        <end position="677"/>
    </location>
</feature>
<dbReference type="InterPro" id="IPR038081">
    <property type="entry name" value="CalX-like_sf"/>
</dbReference>
<dbReference type="GO" id="GO:0007155">
    <property type="term" value="P:cell adhesion"/>
    <property type="evidence" value="ECO:0007669"/>
    <property type="project" value="UniProtKB-KW"/>
</dbReference>
<sequence>MAGDSWTPSGTPPQLVVALSCLLLSCRALQGLLPSPENEPETQPVFYLPAWGALDGSSQGSPSVLIANPGLRVPLGRSVWLDPHRDLEIRVQPGDRCEVTVLDVLPRFQGSLSPRRFPCAFGARQVQYTHFGSRSPRRARVRLQLRYDAGTYALVLPFTLAVDVVFSQLELVTRNRPLTVFTLWGRSRAIDRTVLDFASPKSGVTATRRCRLTPLPHRDDPLPRYGRLVDALGDPLPRGRPVDCEAFVGAGVRYQHTPTTSSPNRDYVPMMVELIGREDPDAGSVKVLAREHFHLLVRIPKGAKNRAPRPSLVALMMAEVDQLVLTALTPEALAAEDIESDPDDLVFNILNAPTVPPGHPNQQGYVVNTDDPLGLPVSSFTQQELRELKIAYQPPTESSDGDRIFQLELEVVDEEGATSDPFAFIVVVKSMNALAPVINCNRRLLLFEGRSKPLSTTHNLQISDGDNLERVKLAAVRGLRHGHLVVLGAPAESKYFTPVDLAMGRVVYQHDGSNTYSDNIIFRVEDGHHQVEFLFPLTIIPVDDEPPVVSANTGLSLTKGQVVQISPFVLSAKDIDSEDSTIRFVLEDQPLEGKEKEKEWDLASGSSSQYLGEMLLQQAEPPMTPLDDWYYVKEEGLYEKVVTEWLQKDITEGKLFFRHLGPHSPQSAMVQLPFHVQDDHDPPNLSKQYFFTINTLPMDILSPELYPGTTLEMTVQEYQLTYFQKKFLQYIDQNSDDRKLWYTLLTLPTDTDSNHQVQAGEIVLRDSPDTPIMHFTQAQVNHHKIAYRPPQKLGIAPRVVQFAYQVEDAAGNSVPGTFTLFLQPLDNQPPEVTNRGFAILEGDSFILSSNELDVTDPDTDIDQIVFTLVWAPQHGHLKYFKKCMVPGESFTRADIINGSVSYQHMQDWSTSDIIHLEVSDGVHSVPITVRISVHPTVANRSPRISIPGSPFLDIFIDVLENKATEITMGVIHGRKDMNNSMLSFIVENGPKLGIILMNGLPTEQFTLENLISGAVAYVHTGGEVGFQKQFDVFSLLLSKDTYHWLVGDSIIERVQVQVTVLPVDNVAPKVLVGESFIVYEGEKIPLTLQHLKIADVDTPQDEILCTITGQPAFGYLENIAPAPGSEVSRVGSPISAFSIRDVRVGHINYVQSIHKGVEPQADKFTLYCSDGINFSPKVFLPVIILPTNDEQPELFAQEFVVLEGMSLVIDTLLLNGADVDLPPNELHFQLTALPRHGRIIQQLTTGNQPIRSFTLQEIQEASTIVYEHDDSETTEDSFEVWLSDGKHTTHKRVPIVVILVNDETPQLTINKGLGVETGHSKIITNQVLKVTDLDSDDKSLSFVLHSGPQQGLLQRLRRPRGEVRNNLTLGMNFTQDEINRGLICYTHTGQEGVVDLFKFEVTDGVNLLIDRYFYVTIGSLNGVFPEVVNKGVALGEGSRVTLTTELLNTSDIHSPGEQLHFSITVAPRLGHLESSEHPGKPIVSFTQLQLTGSKIAYVHTSVDGIKMDGFELRVTDGHNPVFRTFRIFITESDSKKPILTIYKLTLQRGESKLITPFELTVEDKDTPDDLILFTIIQVPTHGKILYNGSRPVTTFTKQDLNENLISYCHDGSVTPEDSFSLTVTDGTHTDFYVFPDTALETHKPQVMRIQISSRNNSQIATAPQIAINRGASALKHLHTGHMGFLLTNKSLKAEDQDSPHRLLKYKVTKGPKNGFLSNTGLGDKSTRVFTQADIDEMQIYYILNEGSRATEDIFYFSVEDNGGNKLTNQPFHLNWAWISLEKEYYIVDEDSGFLKVTLQRRGYLGGTSFISIGTKDETAKRDKDFKGQAHQQVRFNPEQTTVTWKVRIIPDNEYEASETFQIILSEPDMAALEFPEMATVEIMDPGDESTVYIPEAEYKIQENAGELLIPVRRSGDASQELMVICSTHQGSATGSIPSMALSSSDYVSRPEDHTSILLFDKDETEKSCRVLIINDSLYEEEESFSVSLSLPVGGQLGSTFPTTKVIILADAEDEPALHFGDAEYHVDESAGYVEVGVRRTGADLSQASSVTVSSRKTKQKPAEAGVDYVGVSQRLDFAPGVRVQTFRVTILDDLQQPILEGPEWFELLLQVPTGAVLGEPNKTTVIINDGVTDRKTACGS</sequence>
<dbReference type="PANTHER" id="PTHR45739">
    <property type="entry name" value="MATRIX PROTEIN, PUTATIVE-RELATED"/>
    <property type="match status" value="1"/>
</dbReference>
<keyword evidence="5" id="KW-0106">Calcium</keyword>
<keyword evidence="12" id="KW-1185">Reference proteome</keyword>
<feature type="repeat" description="CSPG" evidence="8">
    <location>
        <begin position="1190"/>
        <end position="1283"/>
    </location>
</feature>
<dbReference type="Pfam" id="PF16184">
    <property type="entry name" value="Cadherin_3"/>
    <property type="match status" value="10"/>
</dbReference>
<dbReference type="SMART" id="SM00237">
    <property type="entry name" value="Calx_beta"/>
    <property type="match status" value="3"/>
</dbReference>
<keyword evidence="3 9" id="KW-0732">Signal</keyword>
<feature type="repeat" description="CSPG" evidence="8">
    <location>
        <begin position="702"/>
        <end position="807"/>
    </location>
</feature>
<feature type="repeat" description="CSPG" evidence="8">
    <location>
        <begin position="828"/>
        <end position="919"/>
    </location>
</feature>
<accession>A0A8D2BD43</accession>
<dbReference type="PANTHER" id="PTHR45739:SF5">
    <property type="entry name" value="FRAS1-RELATED EXTRACELLULAR MATRIX PROTEIN 3"/>
    <property type="match status" value="1"/>
</dbReference>
<dbReference type="Ensembl" id="ENSSVLT00005012236.1">
    <property type="protein sequence ID" value="ENSSVLP00005011064.1"/>
    <property type="gene ID" value="ENSSVLG00005008764.1"/>
</dbReference>
<evidence type="ECO:0000256" key="9">
    <source>
        <dbReference type="SAM" id="SignalP"/>
    </source>
</evidence>
<feature type="repeat" description="CSPG" evidence="8">
    <location>
        <begin position="309"/>
        <end position="410"/>
    </location>
</feature>
<organism evidence="11 12">
    <name type="scientific">Sciurus vulgaris</name>
    <name type="common">Eurasian red squirrel</name>
    <dbReference type="NCBI Taxonomy" id="55149"/>
    <lineage>
        <taxon>Eukaryota</taxon>
        <taxon>Metazoa</taxon>
        <taxon>Chordata</taxon>
        <taxon>Craniata</taxon>
        <taxon>Vertebrata</taxon>
        <taxon>Euteleostomi</taxon>
        <taxon>Mammalia</taxon>
        <taxon>Eutheria</taxon>
        <taxon>Euarchontoglires</taxon>
        <taxon>Glires</taxon>
        <taxon>Rodentia</taxon>
        <taxon>Sciuromorpha</taxon>
        <taxon>Sciuridae</taxon>
        <taxon>Sciurinae</taxon>
        <taxon>Sciurini</taxon>
        <taxon>Sciurus</taxon>
    </lineage>
</organism>
<evidence type="ECO:0000256" key="5">
    <source>
        <dbReference type="ARBA" id="ARBA00022837"/>
    </source>
</evidence>
<keyword evidence="2" id="KW-0479">Metal-binding</keyword>
<evidence type="ECO:0000256" key="8">
    <source>
        <dbReference type="PROSITE-ProRule" id="PRU01201"/>
    </source>
</evidence>
<dbReference type="InterPro" id="IPR039005">
    <property type="entry name" value="CSPG_rpt"/>
</dbReference>
<feature type="repeat" description="CSPG" evidence="8">
    <location>
        <begin position="1662"/>
        <end position="1759"/>
    </location>
</feature>
<dbReference type="Pfam" id="PF19309">
    <property type="entry name" value="Frem_N"/>
    <property type="match status" value="1"/>
</dbReference>
<dbReference type="GO" id="GO:0071944">
    <property type="term" value="C:cell periphery"/>
    <property type="evidence" value="ECO:0007669"/>
    <property type="project" value="UniProtKB-ARBA"/>
</dbReference>
<feature type="repeat" description="CSPG" evidence="8">
    <location>
        <begin position="1304"/>
        <end position="1402"/>
    </location>
</feature>
<dbReference type="Pfam" id="PF03160">
    <property type="entry name" value="Calx-beta"/>
    <property type="match status" value="3"/>
</dbReference>
<evidence type="ECO:0000313" key="11">
    <source>
        <dbReference type="Ensembl" id="ENSSVLP00005011064.1"/>
    </source>
</evidence>
<dbReference type="InterPro" id="IPR045658">
    <property type="entry name" value="FRAS1-rel_N"/>
</dbReference>
<dbReference type="GO" id="GO:0016020">
    <property type="term" value="C:membrane"/>
    <property type="evidence" value="ECO:0007669"/>
    <property type="project" value="InterPro"/>
</dbReference>
<comment type="similarity">
    <text evidence="1">Belongs to the FRAS1 family.</text>
</comment>
<evidence type="ECO:0000256" key="1">
    <source>
        <dbReference type="ARBA" id="ARBA00005529"/>
    </source>
</evidence>
<feature type="repeat" description="CSPG" evidence="8">
    <location>
        <begin position="435"/>
        <end position="525"/>
    </location>
</feature>
<evidence type="ECO:0000256" key="4">
    <source>
        <dbReference type="ARBA" id="ARBA00022737"/>
    </source>
</evidence>
<reference evidence="11" key="2">
    <citation type="submission" date="2025-09" db="UniProtKB">
        <authorList>
            <consortium name="Ensembl"/>
        </authorList>
    </citation>
    <scope>IDENTIFICATION</scope>
</reference>
<feature type="domain" description="Calx-beta" evidence="10">
    <location>
        <begin position="1878"/>
        <end position="1989"/>
    </location>
</feature>
<dbReference type="Gene3D" id="2.60.40.2030">
    <property type="match status" value="3"/>
</dbReference>
<dbReference type="InterPro" id="IPR003644">
    <property type="entry name" value="Calx_beta"/>
</dbReference>
<feature type="repeat" description="CSPG" evidence="8">
    <location>
        <begin position="1535"/>
        <end position="1624"/>
    </location>
</feature>
<dbReference type="PROSITE" id="PS51854">
    <property type="entry name" value="CSPG"/>
    <property type="match status" value="11"/>
</dbReference>
<evidence type="ECO:0000256" key="3">
    <source>
        <dbReference type="ARBA" id="ARBA00022729"/>
    </source>
</evidence>
<keyword evidence="7" id="KW-0325">Glycoprotein</keyword>
<feature type="signal peptide" evidence="9">
    <location>
        <begin position="1"/>
        <end position="28"/>
    </location>
</feature>
<evidence type="ECO:0000256" key="6">
    <source>
        <dbReference type="ARBA" id="ARBA00022889"/>
    </source>
</evidence>
<evidence type="ECO:0000256" key="7">
    <source>
        <dbReference type="ARBA" id="ARBA00023180"/>
    </source>
</evidence>
<dbReference type="Proteomes" id="UP000694564">
    <property type="component" value="Chromosome 9"/>
</dbReference>
<dbReference type="GO" id="GO:0007154">
    <property type="term" value="P:cell communication"/>
    <property type="evidence" value="ECO:0007669"/>
    <property type="project" value="InterPro"/>
</dbReference>
<feature type="repeat" description="CSPG" evidence="8">
    <location>
        <begin position="1423"/>
        <end position="1515"/>
    </location>
</feature>
<feature type="repeat" description="CSPG" evidence="8">
    <location>
        <begin position="1067"/>
        <end position="1169"/>
    </location>
</feature>
<keyword evidence="4" id="KW-0677">Repeat</keyword>
<proteinExistence type="inferred from homology"/>
<dbReference type="GO" id="GO:0046872">
    <property type="term" value="F:metal ion binding"/>
    <property type="evidence" value="ECO:0007669"/>
    <property type="project" value="UniProtKB-KW"/>
</dbReference>
<evidence type="ECO:0000313" key="12">
    <source>
        <dbReference type="Proteomes" id="UP000694564"/>
    </source>
</evidence>
<dbReference type="FunFam" id="2.60.40.2030:FF:000008">
    <property type="entry name" value="FRAS1-related extracellular matrix protein 2"/>
    <property type="match status" value="1"/>
</dbReference>
<gene>
    <name evidence="11" type="primary">FREM3</name>
</gene>
<dbReference type="GeneTree" id="ENSGT00940000162501"/>
<dbReference type="GO" id="GO:0009653">
    <property type="term" value="P:anatomical structure morphogenesis"/>
    <property type="evidence" value="ECO:0007669"/>
    <property type="project" value="TreeGrafter"/>
</dbReference>
<dbReference type="SUPFAM" id="SSF141072">
    <property type="entry name" value="CalX-like"/>
    <property type="match status" value="3"/>
</dbReference>
<keyword evidence="6" id="KW-0130">Cell adhesion</keyword>
<feature type="domain" description="Calx-beta" evidence="10">
    <location>
        <begin position="2004"/>
        <end position="2110"/>
    </location>
</feature>
<reference evidence="11" key="1">
    <citation type="submission" date="2025-08" db="UniProtKB">
        <authorList>
            <consortium name="Ensembl"/>
        </authorList>
    </citation>
    <scope>IDENTIFICATION</scope>
</reference>
<evidence type="ECO:0000256" key="2">
    <source>
        <dbReference type="ARBA" id="ARBA00022723"/>
    </source>
</evidence>